<name>A0AA96V5H9_9EURY</name>
<dbReference type="GeneID" id="89228245"/>
<evidence type="ECO:0000313" key="1">
    <source>
        <dbReference type="EMBL" id="WNY27042.1"/>
    </source>
</evidence>
<accession>A0AA96V5H9</accession>
<sequence>MIFRYSRKDNRLFLEQTPLSLIDNEMNEIGACIKCLGRLESVSSYRLLNDNENNEPEYTVVSKCDSCFSFYVDLYDSNWTWIHEVEPVVFENSIPDEINDSDKIQKPNTEKDFPDQKSISDGSDLLAGGIDLSADVMGFSDQKIILSGPEPSKTKSKAKIKTKTNRKYKIPVYSDIIESADDLRQIPDVQLKSVFSKAEIDAMMAKADGKKPVRQYFHRAKKKYKLFEEIFGIKIDID</sequence>
<keyword evidence="2" id="KW-1185">Reference proteome</keyword>
<dbReference type="EMBL" id="CP131061">
    <property type="protein sequence ID" value="WNY27042.1"/>
    <property type="molecule type" value="Genomic_DNA"/>
</dbReference>
<dbReference type="AlphaFoldDB" id="A0AA96V5H9"/>
<organism evidence="1 2">
    <name type="scientific">Methanolapillus ohkumae</name>
    <dbReference type="NCBI Taxonomy" id="3028298"/>
    <lineage>
        <taxon>Archaea</taxon>
        <taxon>Methanobacteriati</taxon>
        <taxon>Methanobacteriota</taxon>
        <taxon>Stenosarchaea group</taxon>
        <taxon>Methanomicrobia</taxon>
        <taxon>Methanosarcinales</taxon>
        <taxon>Methanosarcinaceae</taxon>
        <taxon>Methanolapillus</taxon>
    </lineage>
</organism>
<reference evidence="1 2" key="1">
    <citation type="submission" date="2023-07" db="EMBL/GenBank/DDBJ databases">
        <title>Closed genome sequence of Methanosarcinaceae archaeon Am2.</title>
        <authorList>
            <person name="Poehlein A."/>
            <person name="Protasov E."/>
            <person name="Platt K."/>
            <person name="Reeh H."/>
            <person name="Daniel R."/>
            <person name="Brune A."/>
        </authorList>
    </citation>
    <scope>NUCLEOTIDE SEQUENCE [LARGE SCALE GENOMIC DNA]</scope>
    <source>
        <strain evidence="1 2">Am2</strain>
    </source>
</reference>
<proteinExistence type="predicted"/>
<dbReference type="RefSeq" id="WP_338097022.1">
    <property type="nucleotide sequence ID" value="NZ_CP131061.1"/>
</dbReference>
<evidence type="ECO:0000313" key="2">
    <source>
        <dbReference type="Proteomes" id="UP001304970"/>
    </source>
</evidence>
<gene>
    <name evidence="1" type="ORF">MsAm2_08270</name>
</gene>
<dbReference type="Proteomes" id="UP001304970">
    <property type="component" value="Chromosome"/>
</dbReference>
<protein>
    <submittedName>
        <fullName evidence="1">Uncharacterized protein</fullName>
    </submittedName>
</protein>